<protein>
    <submittedName>
        <fullName evidence="1">Helix-turn-helix domain-containing protein</fullName>
    </submittedName>
</protein>
<keyword evidence="2" id="KW-1185">Reference proteome</keyword>
<evidence type="ECO:0000313" key="2">
    <source>
        <dbReference type="Proteomes" id="UP000310168"/>
    </source>
</evidence>
<dbReference type="EMBL" id="SJDU01000207">
    <property type="protein sequence ID" value="TKZ34170.1"/>
    <property type="molecule type" value="Genomic_DNA"/>
</dbReference>
<sequence>MSINTKHSISLSEEEKNKIQEFLSKEVKSQRLISRAKILLELDQKKNTRLTHTDIAKKYDVTYHTVVNIINEYVKIGLEPTLTYKRNPNSNRKRKNPEG</sequence>
<name>A0ABY2TQP7_9SPIR</name>
<dbReference type="Pfam" id="PF13551">
    <property type="entry name" value="HTH_29"/>
    <property type="match status" value="1"/>
</dbReference>
<dbReference type="InterPro" id="IPR036388">
    <property type="entry name" value="WH-like_DNA-bd_sf"/>
</dbReference>
<comment type="caution">
    <text evidence="1">The sequence shown here is derived from an EMBL/GenBank/DDBJ whole genome shotgun (WGS) entry which is preliminary data.</text>
</comment>
<gene>
    <name evidence="1" type="ORF">EZH24_08050</name>
</gene>
<dbReference type="RefSeq" id="WP_137998618.1">
    <property type="nucleotide sequence ID" value="NZ_SJDU01000207.1"/>
</dbReference>
<dbReference type="Proteomes" id="UP000310168">
    <property type="component" value="Unassembled WGS sequence"/>
</dbReference>
<reference evidence="1 2" key="1">
    <citation type="journal article" date="2019" name="Anaerobe">
        <title>Brachyspira catarrhinii sp. nov., an anaerobic intestinal spirochaete isolated from vervet monkeys may have been misidentified as Brachyspira aalborgi in previous studies.</title>
        <authorList>
            <person name="Phillips N.D."/>
            <person name="La T."/>
            <person name="Hampson D.J."/>
        </authorList>
    </citation>
    <scope>NUCLEOTIDE SEQUENCE [LARGE SCALE GENOMIC DNA]</scope>
    <source>
        <strain evidence="1 2">Z12</strain>
    </source>
</reference>
<evidence type="ECO:0000313" key="1">
    <source>
        <dbReference type="EMBL" id="TKZ34170.1"/>
    </source>
</evidence>
<proteinExistence type="predicted"/>
<accession>A0ABY2TQP7</accession>
<dbReference type="Gene3D" id="1.10.10.10">
    <property type="entry name" value="Winged helix-like DNA-binding domain superfamily/Winged helix DNA-binding domain"/>
    <property type="match status" value="1"/>
</dbReference>
<organism evidence="1 2">
    <name type="scientific">Brachyspira catarrhinii</name>
    <dbReference type="NCBI Taxonomy" id="2528966"/>
    <lineage>
        <taxon>Bacteria</taxon>
        <taxon>Pseudomonadati</taxon>
        <taxon>Spirochaetota</taxon>
        <taxon>Spirochaetia</taxon>
        <taxon>Brachyspirales</taxon>
        <taxon>Brachyspiraceae</taxon>
        <taxon>Brachyspira</taxon>
    </lineage>
</organism>